<dbReference type="PANTHER" id="PTHR37792:SF1">
    <property type="entry name" value="RIBONUCLEASE MRP PROTEIN SUBUNIT RMP1"/>
    <property type="match status" value="1"/>
</dbReference>
<dbReference type="PANTHER" id="PTHR37792">
    <property type="entry name" value="RIBONUCLEASE MRP PROTEIN SUBUNIT RMP1"/>
    <property type="match status" value="1"/>
</dbReference>
<dbReference type="OMA" id="RFTYKHK"/>
<reference evidence="2 3" key="1">
    <citation type="journal article" date="2015" name="Front. Microbiol.">
        <title>Genome sequence of the plant growth promoting endophytic yeast Rhodotorula graminis WP1.</title>
        <authorList>
            <person name="Firrincieli A."/>
            <person name="Otillar R."/>
            <person name="Salamov A."/>
            <person name="Schmutz J."/>
            <person name="Khan Z."/>
            <person name="Redman R.S."/>
            <person name="Fleck N.D."/>
            <person name="Lindquist E."/>
            <person name="Grigoriev I.V."/>
            <person name="Doty S.L."/>
        </authorList>
    </citation>
    <scope>NUCLEOTIDE SEQUENCE [LARGE SCALE GENOMIC DNA]</scope>
    <source>
        <strain evidence="2 3">WP1</strain>
    </source>
</reference>
<dbReference type="OrthoDB" id="114080at2759"/>
<keyword evidence="3" id="KW-1185">Reference proteome</keyword>
<proteinExistence type="predicted"/>
<evidence type="ECO:0000313" key="2">
    <source>
        <dbReference type="EMBL" id="KPV75351.1"/>
    </source>
</evidence>
<dbReference type="GO" id="GO:0000172">
    <property type="term" value="C:ribonuclease MRP complex"/>
    <property type="evidence" value="ECO:0007669"/>
    <property type="project" value="InterPro"/>
</dbReference>
<gene>
    <name evidence="2" type="ORF">RHOBADRAFT_43856</name>
</gene>
<protein>
    <submittedName>
        <fullName evidence="2">Uncharacterized protein</fullName>
    </submittedName>
</protein>
<feature type="compositionally biased region" description="Low complexity" evidence="1">
    <location>
        <begin position="267"/>
        <end position="280"/>
    </location>
</feature>
<dbReference type="Proteomes" id="UP000053890">
    <property type="component" value="Unassembled WGS sequence"/>
</dbReference>
<feature type="region of interest" description="Disordered" evidence="1">
    <location>
        <begin position="213"/>
        <end position="399"/>
    </location>
</feature>
<dbReference type="GO" id="GO:0000294">
    <property type="term" value="P:nuclear-transcribed mRNA catabolic process, RNase MRP-dependent"/>
    <property type="evidence" value="ECO:0007669"/>
    <property type="project" value="TreeGrafter"/>
</dbReference>
<dbReference type="STRING" id="578459.A0A194S7G1"/>
<feature type="compositionally biased region" description="Low complexity" evidence="1">
    <location>
        <begin position="213"/>
        <end position="229"/>
    </location>
</feature>
<evidence type="ECO:0000313" key="3">
    <source>
        <dbReference type="Proteomes" id="UP000053890"/>
    </source>
</evidence>
<name>A0A194S7G1_RHOGW</name>
<organism evidence="2 3">
    <name type="scientific">Rhodotorula graminis (strain WP1)</name>
    <dbReference type="NCBI Taxonomy" id="578459"/>
    <lineage>
        <taxon>Eukaryota</taxon>
        <taxon>Fungi</taxon>
        <taxon>Dikarya</taxon>
        <taxon>Basidiomycota</taxon>
        <taxon>Pucciniomycotina</taxon>
        <taxon>Microbotryomycetes</taxon>
        <taxon>Sporidiobolales</taxon>
        <taxon>Sporidiobolaceae</taxon>
        <taxon>Rhodotorula</taxon>
    </lineage>
</organism>
<dbReference type="GeneID" id="28974754"/>
<accession>A0A194S7G1</accession>
<dbReference type="RefSeq" id="XP_018271400.1">
    <property type="nucleotide sequence ID" value="XM_018414306.1"/>
</dbReference>
<sequence length="399" mass="42320">MLHRHLPAAQLELALDPAAPTPAFPGLVSSIRPLKRIAIQLADEHSLLSRFTYKHKNQHKGTGWWRRVVHVDRAAARALAELDAWLAPFTSSTGKDEVGSLTREVVCAALLRLPRVMLMVEKNLEVLLNTASTLDQLVDSRAFLALAVVIVALTARLHALFAALLDECTRTAATLLRLIENNQLLPVVSPKIKALPRTLRRFLSLDQPASAGPSSLAPSLSATPHAASPAPAPLNGLDDIGAAVERRAPGAKPAAPRRVPPGPPSSAPAAPRESPAPALARPDEPSSRSREASPSEPVAPPLKKKKKKARPAGADLDRVPPPAATAAAPSPSPLFPFPLDDARPPPPAARPPERAQPLKRVRSGEAVAPARGSSGEVAVVKKKKKVKRKGGDEIDDIFG</sequence>
<evidence type="ECO:0000256" key="1">
    <source>
        <dbReference type="SAM" id="MobiDB-lite"/>
    </source>
</evidence>
<feature type="compositionally biased region" description="Basic and acidic residues" evidence="1">
    <location>
        <begin position="281"/>
        <end position="293"/>
    </location>
</feature>
<dbReference type="GO" id="GO:0042134">
    <property type="term" value="F:rRNA primary transcript binding"/>
    <property type="evidence" value="ECO:0007669"/>
    <property type="project" value="InterPro"/>
</dbReference>
<dbReference type="InterPro" id="IPR047205">
    <property type="entry name" value="RMP1"/>
</dbReference>
<dbReference type="EMBL" id="KQ474078">
    <property type="protein sequence ID" value="KPV75351.1"/>
    <property type="molecule type" value="Genomic_DNA"/>
</dbReference>
<dbReference type="GO" id="GO:0000466">
    <property type="term" value="P:maturation of 5.8S rRNA from tricistronic rRNA transcript (SSU-rRNA, 5.8S rRNA, LSU-rRNA)"/>
    <property type="evidence" value="ECO:0007669"/>
    <property type="project" value="TreeGrafter"/>
</dbReference>
<dbReference type="AlphaFoldDB" id="A0A194S7G1"/>